<dbReference type="Pfam" id="PF00153">
    <property type="entry name" value="Mito_carr"/>
    <property type="match status" value="3"/>
</dbReference>
<feature type="repeat" description="Solcar" evidence="10">
    <location>
        <begin position="258"/>
        <end position="344"/>
    </location>
</feature>
<dbReference type="Gene3D" id="1.50.40.10">
    <property type="entry name" value="Mitochondrial carrier domain"/>
    <property type="match status" value="1"/>
</dbReference>
<dbReference type="HOGENOM" id="CLU_015166_6_4_1"/>
<evidence type="ECO:0000256" key="8">
    <source>
        <dbReference type="ARBA" id="ARBA00023128"/>
    </source>
</evidence>
<sequence>MGYDLSPLQKEFISGITTGCITTIVVHPLDLIKVRLQLSATGQGIIPNINNIKRNRYRLVLENIIKHEKKPFGKLLTVKEIYRGLGINILGNTIAWGLYFGLYRQSKDILYNVYHKNNIQDAGFYRGKEENSTVENIIHDQKMSPIMYLSAGAISGLITSVVTNPIWVLKTRIMSTSKYAEGSYVSIIHGFKTLLEKEGLKSFWRGTLPAVLGVSQGAIYFMVYDTLKYKYSSLPHNRFVQSGKLNSKESNSKSEYKLKNLEIIGITSLSKMLSVSSVYPFQLLKSNLQSFKAVNHNYTLINLAKNIFKEKGLLGLYTGLSANLLRAIPSTCITFCIYENFRNWI</sequence>
<dbReference type="KEGG" id="tpf:TPHA_0F01410"/>
<proteinExistence type="inferred from homology"/>
<evidence type="ECO:0000256" key="9">
    <source>
        <dbReference type="ARBA" id="ARBA00023136"/>
    </source>
</evidence>
<comment type="similarity">
    <text evidence="2 11">Belongs to the mitochondrial carrier (TC 2.A.29) family.</text>
</comment>
<name>G8BV43_TETPH</name>
<keyword evidence="8" id="KW-0496">Mitochondrion</keyword>
<dbReference type="InterPro" id="IPR002067">
    <property type="entry name" value="MCP"/>
</dbReference>
<dbReference type="GO" id="GO:0015230">
    <property type="term" value="F:FAD transmembrane transporter activity"/>
    <property type="evidence" value="ECO:0007669"/>
    <property type="project" value="EnsemblFungi"/>
</dbReference>
<evidence type="ECO:0000256" key="6">
    <source>
        <dbReference type="ARBA" id="ARBA00022792"/>
    </source>
</evidence>
<reference evidence="13 14" key="1">
    <citation type="journal article" date="2011" name="Proc. Natl. Acad. Sci. U.S.A.">
        <title>Evolutionary erosion of yeast sex chromosomes by mating-type switching accidents.</title>
        <authorList>
            <person name="Gordon J.L."/>
            <person name="Armisen D."/>
            <person name="Proux-Wera E."/>
            <person name="Oheigeartaigh S.S."/>
            <person name="Byrne K.P."/>
            <person name="Wolfe K.H."/>
        </authorList>
    </citation>
    <scope>NUCLEOTIDE SEQUENCE [LARGE SCALE GENOMIC DNA]</scope>
    <source>
        <strain evidence="14">ATCC 24235 / CBS 4417 / NBRC 1672 / NRRL Y-8282 / UCD 70-5</strain>
    </source>
</reference>
<dbReference type="OrthoDB" id="428293at2759"/>
<evidence type="ECO:0000256" key="5">
    <source>
        <dbReference type="ARBA" id="ARBA00022737"/>
    </source>
</evidence>
<keyword evidence="7 12" id="KW-1133">Transmembrane helix</keyword>
<dbReference type="eggNOG" id="KOG0764">
    <property type="taxonomic scope" value="Eukaryota"/>
</dbReference>
<keyword evidence="9 10" id="KW-0472">Membrane</keyword>
<dbReference type="OMA" id="TTVWKHE"/>
<evidence type="ECO:0000313" key="13">
    <source>
        <dbReference type="EMBL" id="CCE63625.1"/>
    </source>
</evidence>
<feature type="repeat" description="Solcar" evidence="10">
    <location>
        <begin position="6"/>
        <end position="109"/>
    </location>
</feature>
<keyword evidence="14" id="KW-1185">Reference proteome</keyword>
<feature type="transmembrane region" description="Helical" evidence="12">
    <location>
        <begin position="146"/>
        <end position="167"/>
    </location>
</feature>
<keyword evidence="6" id="KW-0999">Mitochondrion inner membrane</keyword>
<dbReference type="GeneID" id="11531542"/>
<dbReference type="InterPro" id="IPR044712">
    <property type="entry name" value="SLC25A32-like"/>
</dbReference>
<evidence type="ECO:0000256" key="4">
    <source>
        <dbReference type="ARBA" id="ARBA00022692"/>
    </source>
</evidence>
<dbReference type="PRINTS" id="PR00926">
    <property type="entry name" value="MITOCARRIER"/>
</dbReference>
<evidence type="ECO:0000256" key="7">
    <source>
        <dbReference type="ARBA" id="ARBA00022989"/>
    </source>
</evidence>
<dbReference type="GO" id="GO:0005743">
    <property type="term" value="C:mitochondrial inner membrane"/>
    <property type="evidence" value="ECO:0007669"/>
    <property type="project" value="UniProtKB-SubCell"/>
</dbReference>
<dbReference type="PROSITE" id="PS50920">
    <property type="entry name" value="SOLCAR"/>
    <property type="match status" value="3"/>
</dbReference>
<evidence type="ECO:0000256" key="1">
    <source>
        <dbReference type="ARBA" id="ARBA00004448"/>
    </source>
</evidence>
<dbReference type="PANTHER" id="PTHR45683">
    <property type="entry name" value="MITOCHONDRIAL NICOTINAMIDE ADENINE DINUCLEOTIDE TRANSPORTER 1-RELATED-RELATED"/>
    <property type="match status" value="1"/>
</dbReference>
<evidence type="ECO:0000256" key="12">
    <source>
        <dbReference type="SAM" id="Phobius"/>
    </source>
</evidence>
<evidence type="ECO:0000256" key="2">
    <source>
        <dbReference type="ARBA" id="ARBA00006375"/>
    </source>
</evidence>
<dbReference type="RefSeq" id="XP_003686059.1">
    <property type="nucleotide sequence ID" value="XM_003686011.1"/>
</dbReference>
<feature type="transmembrane region" description="Helical" evidence="12">
    <location>
        <begin position="203"/>
        <end position="223"/>
    </location>
</feature>
<dbReference type="Proteomes" id="UP000005666">
    <property type="component" value="Chromosome 6"/>
</dbReference>
<evidence type="ECO:0000313" key="14">
    <source>
        <dbReference type="Proteomes" id="UP000005666"/>
    </source>
</evidence>
<feature type="transmembrane region" description="Helical" evidence="12">
    <location>
        <begin position="81"/>
        <end position="102"/>
    </location>
</feature>
<dbReference type="AlphaFoldDB" id="G8BV43"/>
<comment type="subcellular location">
    <subcellularLocation>
        <location evidence="1">Mitochondrion inner membrane</location>
        <topology evidence="1">Multi-pass membrane protein</topology>
    </subcellularLocation>
</comment>
<organism evidence="13 14">
    <name type="scientific">Tetrapisispora phaffii (strain ATCC 24235 / CBS 4417 / NBRC 1672 / NRRL Y-8282 / UCD 70-5)</name>
    <name type="common">Yeast</name>
    <name type="synonym">Fabospora phaffii</name>
    <dbReference type="NCBI Taxonomy" id="1071381"/>
    <lineage>
        <taxon>Eukaryota</taxon>
        <taxon>Fungi</taxon>
        <taxon>Dikarya</taxon>
        <taxon>Ascomycota</taxon>
        <taxon>Saccharomycotina</taxon>
        <taxon>Saccharomycetes</taxon>
        <taxon>Saccharomycetales</taxon>
        <taxon>Saccharomycetaceae</taxon>
        <taxon>Tetrapisispora</taxon>
    </lineage>
</organism>
<dbReference type="InterPro" id="IPR018108">
    <property type="entry name" value="MCP_transmembrane"/>
</dbReference>
<keyword evidence="4 10" id="KW-0812">Transmembrane</keyword>
<evidence type="ECO:0000256" key="10">
    <source>
        <dbReference type="PROSITE-ProRule" id="PRU00282"/>
    </source>
</evidence>
<keyword evidence="3 11" id="KW-0813">Transport</keyword>
<gene>
    <name evidence="13" type="primary">TPHA0F01410</name>
    <name evidence="13" type="ordered locus">TPHA_0F01410</name>
</gene>
<dbReference type="InterPro" id="IPR023395">
    <property type="entry name" value="MCP_dom_sf"/>
</dbReference>
<evidence type="ECO:0008006" key="15">
    <source>
        <dbReference type="Google" id="ProtNLM"/>
    </source>
</evidence>
<keyword evidence="5" id="KW-0677">Repeat</keyword>
<accession>G8BV43</accession>
<dbReference type="EMBL" id="HE612861">
    <property type="protein sequence ID" value="CCE63625.1"/>
    <property type="molecule type" value="Genomic_DNA"/>
</dbReference>
<evidence type="ECO:0000256" key="3">
    <source>
        <dbReference type="ARBA" id="ARBA00022448"/>
    </source>
</evidence>
<dbReference type="SUPFAM" id="SSF103506">
    <property type="entry name" value="Mitochondrial carrier"/>
    <property type="match status" value="1"/>
</dbReference>
<protein>
    <recommendedName>
        <fullName evidence="15">Mitochondrial thiamine pyrophosphate carrier 1</fullName>
    </recommendedName>
</protein>
<dbReference type="STRING" id="1071381.G8BV43"/>
<evidence type="ECO:0000256" key="11">
    <source>
        <dbReference type="RuleBase" id="RU000488"/>
    </source>
</evidence>
<feature type="repeat" description="Solcar" evidence="10">
    <location>
        <begin position="143"/>
        <end position="230"/>
    </location>
</feature>